<evidence type="ECO:0000256" key="1">
    <source>
        <dbReference type="SAM" id="MobiDB-lite"/>
    </source>
</evidence>
<feature type="compositionally biased region" description="Low complexity" evidence="1">
    <location>
        <begin position="128"/>
        <end position="137"/>
    </location>
</feature>
<dbReference type="Proteomes" id="UP000046392">
    <property type="component" value="Unplaced"/>
</dbReference>
<dbReference type="AlphaFoldDB" id="A0A0N5CAX9"/>
<protein>
    <submittedName>
        <fullName evidence="3">Uncharacterized protein</fullName>
    </submittedName>
</protein>
<feature type="compositionally biased region" description="Basic and acidic residues" evidence="1">
    <location>
        <begin position="87"/>
        <end position="107"/>
    </location>
</feature>
<proteinExistence type="predicted"/>
<sequence>MLSKKPFKSPSTDSSNSESQENNQSKQQLQTSNCLEKDSIQKAPCDSLSVPSNNRQFIRHQLSATEEEHSSDDEESLILRKKLNSKTKKDLHPLPKKSTDSISEKPPRGSIPSKSHNFDPFTSDMTGTNNNSTTTPSNPTPSSPQKSIHNRFAGAHASFRIAHASFRIFVYVCYRNNMVLKKLENLISIPSLRFSRSDSEIIIMPEDTNSTTDLPPVSHHEFGHNKSTDHFTQQFAPLPKQGSLKSKKESEGGFFSPKRTFKMAHASFRNRIHREMYGLETVCFIFKILNKKI</sequence>
<feature type="compositionally biased region" description="Low complexity" evidence="1">
    <location>
        <begin position="14"/>
        <end position="30"/>
    </location>
</feature>
<accession>A0A0N5CAX9</accession>
<feature type="region of interest" description="Disordered" evidence="1">
    <location>
        <begin position="83"/>
        <end position="148"/>
    </location>
</feature>
<dbReference type="WBParaSite" id="SPAL_0001504500.1">
    <property type="protein sequence ID" value="SPAL_0001504500.1"/>
    <property type="gene ID" value="SPAL_0001504500"/>
</dbReference>
<name>A0A0N5CAX9_STREA</name>
<feature type="region of interest" description="Disordered" evidence="1">
    <location>
        <begin position="207"/>
        <end position="226"/>
    </location>
</feature>
<keyword evidence="2" id="KW-1185">Reference proteome</keyword>
<evidence type="ECO:0000313" key="3">
    <source>
        <dbReference type="WBParaSite" id="SPAL_0001504500.1"/>
    </source>
</evidence>
<reference evidence="3" key="1">
    <citation type="submission" date="2017-02" db="UniProtKB">
        <authorList>
            <consortium name="WormBaseParasite"/>
        </authorList>
    </citation>
    <scope>IDENTIFICATION</scope>
</reference>
<feature type="region of interest" description="Disordered" evidence="1">
    <location>
        <begin position="1"/>
        <end position="38"/>
    </location>
</feature>
<evidence type="ECO:0000313" key="2">
    <source>
        <dbReference type="Proteomes" id="UP000046392"/>
    </source>
</evidence>
<organism evidence="2 3">
    <name type="scientific">Strongyloides papillosus</name>
    <name type="common">Intestinal threadworm</name>
    <dbReference type="NCBI Taxonomy" id="174720"/>
    <lineage>
        <taxon>Eukaryota</taxon>
        <taxon>Metazoa</taxon>
        <taxon>Ecdysozoa</taxon>
        <taxon>Nematoda</taxon>
        <taxon>Chromadorea</taxon>
        <taxon>Rhabditida</taxon>
        <taxon>Tylenchina</taxon>
        <taxon>Panagrolaimomorpha</taxon>
        <taxon>Strongyloidoidea</taxon>
        <taxon>Strongyloididae</taxon>
        <taxon>Strongyloides</taxon>
    </lineage>
</organism>